<feature type="region of interest" description="Disordered" evidence="1">
    <location>
        <begin position="488"/>
        <end position="529"/>
    </location>
</feature>
<dbReference type="PANTHER" id="PTHR28037">
    <property type="entry name" value="ALCOHOL O-ACETYLTRANSFERASE 1-RELATED"/>
    <property type="match status" value="1"/>
</dbReference>
<name>A0A1H1BMU8_9MICO</name>
<dbReference type="eggNOG" id="COG1020">
    <property type="taxonomic scope" value="Bacteria"/>
</dbReference>
<dbReference type="PANTHER" id="PTHR28037:SF1">
    <property type="entry name" value="ALCOHOL O-ACETYLTRANSFERASE 1-RELATED"/>
    <property type="match status" value="1"/>
</dbReference>
<evidence type="ECO:0000256" key="1">
    <source>
        <dbReference type="SAM" id="MobiDB-lite"/>
    </source>
</evidence>
<accession>A0A1H1BMU8</accession>
<dbReference type="Proteomes" id="UP000182690">
    <property type="component" value="Unassembled WGS sequence"/>
</dbReference>
<dbReference type="RefSeq" id="WP_010156535.1">
    <property type="nucleotide sequence ID" value="NZ_FNKB01000002.1"/>
</dbReference>
<gene>
    <name evidence="2" type="ORF">SAMN04488565_2928</name>
</gene>
<sequence length="529" mass="57288">MPDSWVRLDNASNIFLAARSDADPKVFRISAEVDHDVDPRTLQEALDATYDRYRLYHAVLRGGMFWYYLQTSDLRPTVAPEHLPTCAPIYREDRRNLLFRVVYRRRRIVLEIFHALSDGTGALWFLTDLLDAYLRAQGPAAAAAGAGAGSGADAGAGTDAGADARESGLPSAPAADPPPAALDPEPRPSHELIADSFSHYFHRGRAPMAQTDAADPASAAITVRTRVADRLRARSANGAPRSRVHRIRGTRTPDNRTRVVELTMPVQAVLALARAEQSSLTMYLTALFFRALRESIGALGRADTLAASIPINLRQFFPSTSARNFFATVRVQHTFSADGTGDDLGSICRDLEAQFRPKAAPQALERKLRRLIRFERTPLLRVLPRVLKDAILRLINWGNNRGLSVAVSNLGRVVLPEPAESRVGRLLFHVSAVRPQFCAMSHAGQLTVCFTSPFVETDHVRAFARMLTASGVDVTVAAARVTADELAAEPDTGRSAGPVRGRGGIADLGSRGAGDADPGARDTDPGAPA</sequence>
<dbReference type="EMBL" id="FNKB01000002">
    <property type="protein sequence ID" value="SDQ53291.1"/>
    <property type="molecule type" value="Genomic_DNA"/>
</dbReference>
<dbReference type="AlphaFoldDB" id="A0A1H1BMU8"/>
<feature type="region of interest" description="Disordered" evidence="1">
    <location>
        <begin position="144"/>
        <end position="189"/>
    </location>
</feature>
<organism evidence="2 3">
    <name type="scientific">Leucobacter chromiiresistens</name>
    <dbReference type="NCBI Taxonomy" id="1079994"/>
    <lineage>
        <taxon>Bacteria</taxon>
        <taxon>Bacillati</taxon>
        <taxon>Actinomycetota</taxon>
        <taxon>Actinomycetes</taxon>
        <taxon>Micrococcales</taxon>
        <taxon>Microbacteriaceae</taxon>
        <taxon>Leucobacter</taxon>
    </lineage>
</organism>
<dbReference type="SUPFAM" id="SSF52777">
    <property type="entry name" value="CoA-dependent acyltransferases"/>
    <property type="match status" value="1"/>
</dbReference>
<protein>
    <recommendedName>
        <fullName evidence="4">Alcohol acetyltransferase</fullName>
    </recommendedName>
</protein>
<feature type="compositionally biased region" description="Basic and acidic residues" evidence="1">
    <location>
        <begin position="518"/>
        <end position="529"/>
    </location>
</feature>
<evidence type="ECO:0000313" key="3">
    <source>
        <dbReference type="Proteomes" id="UP000182690"/>
    </source>
</evidence>
<proteinExistence type="predicted"/>
<dbReference type="STRING" id="1079994.SAMN04488565_2928"/>
<evidence type="ECO:0000313" key="2">
    <source>
        <dbReference type="EMBL" id="SDQ53291.1"/>
    </source>
</evidence>
<reference evidence="2 3" key="1">
    <citation type="submission" date="2016-10" db="EMBL/GenBank/DDBJ databases">
        <authorList>
            <person name="de Groot N.N."/>
        </authorList>
    </citation>
    <scope>NUCLEOTIDE SEQUENCE [LARGE SCALE GENOMIC DNA]</scope>
    <source>
        <strain evidence="2 3">DSM 22788</strain>
    </source>
</reference>
<dbReference type="InterPro" id="IPR052058">
    <property type="entry name" value="Alcohol_O-acetyltransferase"/>
</dbReference>
<evidence type="ECO:0008006" key="4">
    <source>
        <dbReference type="Google" id="ProtNLM"/>
    </source>
</evidence>